<sequence>MTTPEHSATWSEVHAQPGIWADWAAPLATQAAEVAAWIKTQGFTEIMLAGAGTSAFIGDVLAFAGGNANPRLSAVATTDIVSNPHDCLRDDPKLLVVQFGRSGDSSETVGTLDLLDAAFPNAGRLNITCNPGGALATRAPAGYAAQKVILLPEATHDAGFAMTSSFTTMLLSALACLDDADVAGQLAKLAERAQTLLPELAEMAPKRPARAIFLGSGALKGVAREQALKVLELTAGQTVTSWDGTLGFRHGPKSVITGPDLVVCMIHPDAHTARYDNDVATEIRAQYPQAQVITLGGGGADVDVQATGDARWDAVLYVLAAQVWGVLWSAELGYNIDNPFEGQGNLSRVVAGVTLYPLAS</sequence>
<keyword evidence="3" id="KW-1185">Reference proteome</keyword>
<dbReference type="InterPro" id="IPR001347">
    <property type="entry name" value="SIS_dom"/>
</dbReference>
<comment type="caution">
    <text evidence="2">The sequence shown here is derived from an EMBL/GenBank/DDBJ whole genome shotgun (WGS) entry which is preliminary data.</text>
</comment>
<evidence type="ECO:0000313" key="3">
    <source>
        <dbReference type="Proteomes" id="UP000617145"/>
    </source>
</evidence>
<keyword evidence="2" id="KW-0413">Isomerase</keyword>
<dbReference type="RefSeq" id="WP_188791743.1">
    <property type="nucleotide sequence ID" value="NZ_BMJV01000009.1"/>
</dbReference>
<evidence type="ECO:0000259" key="1">
    <source>
        <dbReference type="PROSITE" id="PS51464"/>
    </source>
</evidence>
<gene>
    <name evidence="2" type="ORF">GCM10011415_36710</name>
</gene>
<dbReference type="EMBL" id="BMJV01000009">
    <property type="protein sequence ID" value="GGG83457.1"/>
    <property type="molecule type" value="Genomic_DNA"/>
</dbReference>
<dbReference type="PANTHER" id="PTHR32502:SF3">
    <property type="entry name" value="D-GALACTOSAMINE-6-PHOSPHATE DEAMINASE AGAS-RELATED"/>
    <property type="match status" value="1"/>
</dbReference>
<dbReference type="PANTHER" id="PTHR32502">
    <property type="entry name" value="N-ACETYLGALACTOSAMINE PERMEASE II COMPONENT-RELATED"/>
    <property type="match status" value="1"/>
</dbReference>
<protein>
    <submittedName>
        <fullName evidence="2">Tagatose-6-phosphate ketose isomerase</fullName>
    </submittedName>
</protein>
<dbReference type="GO" id="GO:0009401">
    <property type="term" value="P:phosphoenolpyruvate-dependent sugar phosphotransferase system"/>
    <property type="evidence" value="ECO:0007669"/>
    <property type="project" value="TreeGrafter"/>
</dbReference>
<dbReference type="GO" id="GO:0097367">
    <property type="term" value="F:carbohydrate derivative binding"/>
    <property type="evidence" value="ECO:0007669"/>
    <property type="project" value="InterPro"/>
</dbReference>
<accession>A0A8J2ZMJ3</accession>
<proteinExistence type="predicted"/>
<dbReference type="Pfam" id="PF01380">
    <property type="entry name" value="SIS"/>
    <property type="match status" value="1"/>
</dbReference>
<organism evidence="2 3">
    <name type="scientific">Salipiger pallidus</name>
    <dbReference type="NCBI Taxonomy" id="1775170"/>
    <lineage>
        <taxon>Bacteria</taxon>
        <taxon>Pseudomonadati</taxon>
        <taxon>Pseudomonadota</taxon>
        <taxon>Alphaproteobacteria</taxon>
        <taxon>Rhodobacterales</taxon>
        <taxon>Roseobacteraceae</taxon>
        <taxon>Salipiger</taxon>
    </lineage>
</organism>
<dbReference type="SUPFAM" id="SSF53697">
    <property type="entry name" value="SIS domain"/>
    <property type="match status" value="1"/>
</dbReference>
<dbReference type="Gene3D" id="3.40.50.10490">
    <property type="entry name" value="Glucose-6-phosphate isomerase like protein, domain 1"/>
    <property type="match status" value="2"/>
</dbReference>
<name>A0A8J2ZMJ3_9RHOB</name>
<dbReference type="GO" id="GO:0005886">
    <property type="term" value="C:plasma membrane"/>
    <property type="evidence" value="ECO:0007669"/>
    <property type="project" value="TreeGrafter"/>
</dbReference>
<evidence type="ECO:0000313" key="2">
    <source>
        <dbReference type="EMBL" id="GGG83457.1"/>
    </source>
</evidence>
<reference evidence="2" key="2">
    <citation type="submission" date="2020-09" db="EMBL/GenBank/DDBJ databases">
        <authorList>
            <person name="Sun Q."/>
            <person name="Zhou Y."/>
        </authorList>
    </citation>
    <scope>NUCLEOTIDE SEQUENCE</scope>
    <source>
        <strain evidence="2">CGMCC 1.15762</strain>
    </source>
</reference>
<dbReference type="InterPro" id="IPR046348">
    <property type="entry name" value="SIS_dom_sf"/>
</dbReference>
<dbReference type="GO" id="GO:0016853">
    <property type="term" value="F:isomerase activity"/>
    <property type="evidence" value="ECO:0007669"/>
    <property type="project" value="UniProtKB-KW"/>
</dbReference>
<dbReference type="GO" id="GO:1901135">
    <property type="term" value="P:carbohydrate derivative metabolic process"/>
    <property type="evidence" value="ECO:0007669"/>
    <property type="project" value="InterPro"/>
</dbReference>
<dbReference type="InterPro" id="IPR050303">
    <property type="entry name" value="GatZ_KbaZ_carbometab"/>
</dbReference>
<feature type="domain" description="SIS" evidence="1">
    <location>
        <begin position="34"/>
        <end position="185"/>
    </location>
</feature>
<dbReference type="PROSITE" id="PS51464">
    <property type="entry name" value="SIS"/>
    <property type="match status" value="1"/>
</dbReference>
<reference evidence="2" key="1">
    <citation type="journal article" date="2014" name="Int. J. Syst. Evol. Microbiol.">
        <title>Complete genome sequence of Corynebacterium casei LMG S-19264T (=DSM 44701T), isolated from a smear-ripened cheese.</title>
        <authorList>
            <consortium name="US DOE Joint Genome Institute (JGI-PGF)"/>
            <person name="Walter F."/>
            <person name="Albersmeier A."/>
            <person name="Kalinowski J."/>
            <person name="Ruckert C."/>
        </authorList>
    </citation>
    <scope>NUCLEOTIDE SEQUENCE</scope>
    <source>
        <strain evidence="2">CGMCC 1.15762</strain>
    </source>
</reference>
<dbReference type="Proteomes" id="UP000617145">
    <property type="component" value="Unassembled WGS sequence"/>
</dbReference>
<dbReference type="AlphaFoldDB" id="A0A8J2ZMJ3"/>